<dbReference type="Pfam" id="PF14322">
    <property type="entry name" value="SusD-like_3"/>
    <property type="match status" value="1"/>
</dbReference>
<keyword evidence="2" id="KW-0732">Signal</keyword>
<organism evidence="7">
    <name type="scientific">marine sediment metagenome</name>
    <dbReference type="NCBI Taxonomy" id="412755"/>
    <lineage>
        <taxon>unclassified sequences</taxon>
        <taxon>metagenomes</taxon>
        <taxon>ecological metagenomes</taxon>
    </lineage>
</organism>
<keyword evidence="4" id="KW-0998">Cell outer membrane</keyword>
<feature type="domain" description="RagB/SusD" evidence="5">
    <location>
        <begin position="355"/>
        <end position="487"/>
    </location>
</feature>
<dbReference type="InterPro" id="IPR012944">
    <property type="entry name" value="SusD_RagB_dom"/>
</dbReference>
<reference evidence="7" key="1">
    <citation type="journal article" date="2015" name="Nature">
        <title>Complex archaea that bridge the gap between prokaryotes and eukaryotes.</title>
        <authorList>
            <person name="Spang A."/>
            <person name="Saw J.H."/>
            <person name="Jorgensen S.L."/>
            <person name="Zaremba-Niedzwiedzka K."/>
            <person name="Martijn J."/>
            <person name="Lind A.E."/>
            <person name="van Eijk R."/>
            <person name="Schleper C."/>
            <person name="Guy L."/>
            <person name="Ettema T.J."/>
        </authorList>
    </citation>
    <scope>NUCLEOTIDE SEQUENCE</scope>
</reference>
<dbReference type="Gene3D" id="1.25.40.390">
    <property type="match status" value="1"/>
</dbReference>
<evidence type="ECO:0000313" key="7">
    <source>
        <dbReference type="EMBL" id="KKN22185.1"/>
    </source>
</evidence>
<comment type="caution">
    <text evidence="7">The sequence shown here is derived from an EMBL/GenBank/DDBJ whole genome shotgun (WGS) entry which is preliminary data.</text>
</comment>
<evidence type="ECO:0000256" key="3">
    <source>
        <dbReference type="ARBA" id="ARBA00023136"/>
    </source>
</evidence>
<proteinExistence type="predicted"/>
<evidence type="ECO:0000256" key="2">
    <source>
        <dbReference type="ARBA" id="ARBA00022729"/>
    </source>
</evidence>
<evidence type="ECO:0000256" key="1">
    <source>
        <dbReference type="ARBA" id="ARBA00004442"/>
    </source>
</evidence>
<evidence type="ECO:0008006" key="8">
    <source>
        <dbReference type="Google" id="ProtNLM"/>
    </source>
</evidence>
<dbReference type="Pfam" id="PF07980">
    <property type="entry name" value="SusD_RagB"/>
    <property type="match status" value="1"/>
</dbReference>
<dbReference type="InterPro" id="IPR033985">
    <property type="entry name" value="SusD-like_N"/>
</dbReference>
<evidence type="ECO:0000259" key="6">
    <source>
        <dbReference type="Pfam" id="PF14322"/>
    </source>
</evidence>
<feature type="domain" description="SusD-like N-terminal" evidence="6">
    <location>
        <begin position="29"/>
        <end position="223"/>
    </location>
</feature>
<dbReference type="SUPFAM" id="SSF48452">
    <property type="entry name" value="TPR-like"/>
    <property type="match status" value="1"/>
</dbReference>
<comment type="subcellular location">
    <subcellularLocation>
        <location evidence="1">Cell outer membrane</location>
    </subcellularLocation>
</comment>
<keyword evidence="3" id="KW-0472">Membrane</keyword>
<dbReference type="PROSITE" id="PS51257">
    <property type="entry name" value="PROKAR_LIPOPROTEIN"/>
    <property type="match status" value="1"/>
</dbReference>
<accession>A0A0F9NRS7</accession>
<name>A0A0F9NRS7_9ZZZZ</name>
<protein>
    <recommendedName>
        <fullName evidence="8">RagB/SusD domain-containing protein</fullName>
    </recommendedName>
</protein>
<sequence>MKNRILILAVLVLALTGCEDELTIFPEDSLSTPTFFKTEEDFTQAINAAYVPLRVINNDSKAYLAEMHSDNTYFARNTAFGATEQQEDIADHAIPSDGGITANVHVERVYVQYYQIIARTNQILTTIDDAEFDEAAKANIKGQALFLRAYSYFDLVQFFETIPLHLTPVLGREDAALPLSSAEEIYAQILSDAQAAIPLLPPKSVQEPGRVTSGAAQTLLANVHIVREQWAEAETLLRAVVASNEYALMPDYADAFSGNSDNKNNMESVFEVQYKEGPEGLNGSFLYNFIPRPITAEEVGALTGTSNPQPVNGEGNNIPTPDIIEAYEDGDLREDASIQYITISESFWEDGVYPIIKKYVEPHSLHNNHGINWPVYRYAEVLLLLAEALEEQGNSGDALPFLEQVRTRAGLGAPTGDLGEAIFRERQVELAFENKRWFDLVRTGRAVDVITAHGARIKANPLEYYYPAGVEPRSNAFNNISERYALPASESSLNPNF</sequence>
<dbReference type="InterPro" id="IPR011990">
    <property type="entry name" value="TPR-like_helical_dom_sf"/>
</dbReference>
<evidence type="ECO:0000259" key="5">
    <source>
        <dbReference type="Pfam" id="PF07980"/>
    </source>
</evidence>
<gene>
    <name evidence="7" type="ORF">LCGC14_0917790</name>
</gene>
<dbReference type="EMBL" id="LAZR01003086">
    <property type="protein sequence ID" value="KKN22185.1"/>
    <property type="molecule type" value="Genomic_DNA"/>
</dbReference>
<evidence type="ECO:0000256" key="4">
    <source>
        <dbReference type="ARBA" id="ARBA00023237"/>
    </source>
</evidence>
<dbReference type="GO" id="GO:0009279">
    <property type="term" value="C:cell outer membrane"/>
    <property type="evidence" value="ECO:0007669"/>
    <property type="project" value="UniProtKB-SubCell"/>
</dbReference>
<dbReference type="AlphaFoldDB" id="A0A0F9NRS7"/>